<proteinExistence type="predicted"/>
<accession>A0A2G5TW18</accession>
<keyword evidence="2" id="KW-1185">Reference proteome</keyword>
<name>A0A2G5TW18_9PELO</name>
<sequence length="134" mass="16253">MGKFGEDTKNKKCMKNKFEHIYRHRREQNNRNAEKWRLEMQNCAFMLTVRAGEYLSVHSTHTDVRMLDWQVRNWREEMENCAFMRTVRSGDHVEVRYTHTDVRERGLRDWMNGQYHPGNILSAGETFRVVVRFQ</sequence>
<protein>
    <submittedName>
        <fullName evidence="1">Uncharacterized protein</fullName>
    </submittedName>
</protein>
<reference evidence="2" key="1">
    <citation type="submission" date="2017-10" db="EMBL/GenBank/DDBJ databases">
        <title>Rapid genome shrinkage in a self-fertile nematode reveals novel sperm competition proteins.</title>
        <authorList>
            <person name="Yin D."/>
            <person name="Schwarz E.M."/>
            <person name="Thomas C.G."/>
            <person name="Felde R.L."/>
            <person name="Korf I.F."/>
            <person name="Cutter A.D."/>
            <person name="Schartner C.M."/>
            <person name="Ralston E.J."/>
            <person name="Meyer B.J."/>
            <person name="Haag E.S."/>
        </authorList>
    </citation>
    <scope>NUCLEOTIDE SEQUENCE [LARGE SCALE GENOMIC DNA]</scope>
    <source>
        <strain evidence="2">JU1422</strain>
    </source>
</reference>
<dbReference type="AlphaFoldDB" id="A0A2G5TW18"/>
<evidence type="ECO:0000313" key="1">
    <source>
        <dbReference type="EMBL" id="PIC31443.1"/>
    </source>
</evidence>
<gene>
    <name evidence="1" type="primary">Cnig_chr_IV.g12146</name>
    <name evidence="1" type="ORF">B9Z55_012146</name>
</gene>
<organism evidence="1 2">
    <name type="scientific">Caenorhabditis nigoni</name>
    <dbReference type="NCBI Taxonomy" id="1611254"/>
    <lineage>
        <taxon>Eukaryota</taxon>
        <taxon>Metazoa</taxon>
        <taxon>Ecdysozoa</taxon>
        <taxon>Nematoda</taxon>
        <taxon>Chromadorea</taxon>
        <taxon>Rhabditida</taxon>
        <taxon>Rhabditina</taxon>
        <taxon>Rhabditomorpha</taxon>
        <taxon>Rhabditoidea</taxon>
        <taxon>Rhabditidae</taxon>
        <taxon>Peloderinae</taxon>
        <taxon>Caenorhabditis</taxon>
    </lineage>
</organism>
<evidence type="ECO:0000313" key="2">
    <source>
        <dbReference type="Proteomes" id="UP000230233"/>
    </source>
</evidence>
<dbReference type="STRING" id="1611254.A0A2G5TW18"/>
<dbReference type="InterPro" id="IPR007767">
    <property type="entry name" value="DUF684"/>
</dbReference>
<comment type="caution">
    <text evidence="1">The sequence shown here is derived from an EMBL/GenBank/DDBJ whole genome shotgun (WGS) entry which is preliminary data.</text>
</comment>
<dbReference type="Pfam" id="PF05075">
    <property type="entry name" value="DUF684"/>
    <property type="match status" value="1"/>
</dbReference>
<dbReference type="Proteomes" id="UP000230233">
    <property type="component" value="Chromosome IV"/>
</dbReference>
<dbReference type="EMBL" id="PDUG01000004">
    <property type="protein sequence ID" value="PIC31443.1"/>
    <property type="molecule type" value="Genomic_DNA"/>
</dbReference>